<dbReference type="InterPro" id="IPR029063">
    <property type="entry name" value="SAM-dependent_MTases_sf"/>
</dbReference>
<feature type="domain" description="Methyltransferase FkbM" evidence="1">
    <location>
        <begin position="47"/>
        <end position="216"/>
    </location>
</feature>
<comment type="caution">
    <text evidence="2">The sequence shown here is derived from an EMBL/GenBank/DDBJ whole genome shotgun (WGS) entry which is preliminary data.</text>
</comment>
<reference evidence="2 3" key="1">
    <citation type="submission" date="2020-08" db="EMBL/GenBank/DDBJ databases">
        <title>Genomic Encyclopedia of Type Strains, Phase IV (KMG-IV): sequencing the most valuable type-strain genomes for metagenomic binning, comparative biology and taxonomic classification.</title>
        <authorList>
            <person name="Goeker M."/>
        </authorList>
    </citation>
    <scope>NUCLEOTIDE SEQUENCE [LARGE SCALE GENOMIC DNA]</scope>
    <source>
        <strain evidence="2 3">DSM 12252</strain>
    </source>
</reference>
<gene>
    <name evidence="2" type="ORF">HNQ65_000023</name>
</gene>
<accession>A0A7W8DHU5</accession>
<dbReference type="NCBIfam" id="TIGR01444">
    <property type="entry name" value="fkbM_fam"/>
    <property type="match status" value="1"/>
</dbReference>
<dbReference type="GO" id="GO:0008171">
    <property type="term" value="F:O-methyltransferase activity"/>
    <property type="evidence" value="ECO:0007669"/>
    <property type="project" value="TreeGrafter"/>
</dbReference>
<evidence type="ECO:0000313" key="2">
    <source>
        <dbReference type="EMBL" id="MBB5030469.1"/>
    </source>
</evidence>
<protein>
    <submittedName>
        <fullName evidence="2">FkbM family methyltransferase</fullName>
    </submittedName>
</protein>
<evidence type="ECO:0000259" key="1">
    <source>
        <dbReference type="Pfam" id="PF05050"/>
    </source>
</evidence>
<dbReference type="PANTHER" id="PTHR36973">
    <property type="entry name" value="SLL1456 PROTEIN-RELATED"/>
    <property type="match status" value="1"/>
</dbReference>
<keyword evidence="2" id="KW-0808">Transferase</keyword>
<keyword evidence="2" id="KW-0489">Methyltransferase</keyword>
<dbReference type="Proteomes" id="UP000590740">
    <property type="component" value="Unassembled WGS sequence"/>
</dbReference>
<dbReference type="InterPro" id="IPR006342">
    <property type="entry name" value="FkbM_mtfrase"/>
</dbReference>
<keyword evidence="3" id="KW-1185">Reference proteome</keyword>
<dbReference type="Gene3D" id="3.40.50.150">
    <property type="entry name" value="Vaccinia Virus protein VP39"/>
    <property type="match status" value="1"/>
</dbReference>
<dbReference type="Pfam" id="PF05050">
    <property type="entry name" value="Methyltransf_21"/>
    <property type="match status" value="1"/>
</dbReference>
<name>A0A7W8DHU5_9BACT</name>
<dbReference type="SUPFAM" id="SSF53335">
    <property type="entry name" value="S-adenosyl-L-methionine-dependent methyltransferases"/>
    <property type="match status" value="1"/>
</dbReference>
<sequence>MLRCLISQLLGRSNQVLQSYRKDRISHVELELDLPLLLTKKNPLLIDVGANAGQTISMFKRVFDQPVIHAFEPNKTLVETRLAKDYGHNKNIVLNAAGLGAEPGVLKLNHFEKDQMCSFLPLDNGQLNPYAGEAVVSSSEVPVWTLDQYAHKHSLGEIDLLKIDTQGYDLQVLLGAEGLLAAGRVNFIMLEINFIPLYVGQPEFFELDSFLSKRGYALVDLYEKIWVENRIGWCNGLYQKI</sequence>
<dbReference type="AlphaFoldDB" id="A0A7W8DHU5"/>
<dbReference type="InterPro" id="IPR053188">
    <property type="entry name" value="FkbM_Methyltransferase"/>
</dbReference>
<evidence type="ECO:0000313" key="3">
    <source>
        <dbReference type="Proteomes" id="UP000590740"/>
    </source>
</evidence>
<dbReference type="RefSeq" id="WP_184337233.1">
    <property type="nucleotide sequence ID" value="NZ_JACHIG010000001.1"/>
</dbReference>
<dbReference type="GO" id="GO:0032259">
    <property type="term" value="P:methylation"/>
    <property type="evidence" value="ECO:0007669"/>
    <property type="project" value="UniProtKB-KW"/>
</dbReference>
<dbReference type="PANTHER" id="PTHR36973:SF4">
    <property type="entry name" value="NODULATION PROTEIN"/>
    <property type="match status" value="1"/>
</dbReference>
<proteinExistence type="predicted"/>
<dbReference type="EMBL" id="JACHIG010000001">
    <property type="protein sequence ID" value="MBB5030469.1"/>
    <property type="molecule type" value="Genomic_DNA"/>
</dbReference>
<organism evidence="2 3">
    <name type="scientific">Prosthecobacter vanneervenii</name>
    <dbReference type="NCBI Taxonomy" id="48466"/>
    <lineage>
        <taxon>Bacteria</taxon>
        <taxon>Pseudomonadati</taxon>
        <taxon>Verrucomicrobiota</taxon>
        <taxon>Verrucomicrobiia</taxon>
        <taxon>Verrucomicrobiales</taxon>
        <taxon>Verrucomicrobiaceae</taxon>
        <taxon>Prosthecobacter</taxon>
    </lineage>
</organism>